<dbReference type="EMBL" id="JARBHB010000003">
    <property type="protein sequence ID" value="KAJ8889265.1"/>
    <property type="molecule type" value="Genomic_DNA"/>
</dbReference>
<evidence type="ECO:0000313" key="2">
    <source>
        <dbReference type="Proteomes" id="UP001159363"/>
    </source>
</evidence>
<organism evidence="1 2">
    <name type="scientific">Dryococelus australis</name>
    <dbReference type="NCBI Taxonomy" id="614101"/>
    <lineage>
        <taxon>Eukaryota</taxon>
        <taxon>Metazoa</taxon>
        <taxon>Ecdysozoa</taxon>
        <taxon>Arthropoda</taxon>
        <taxon>Hexapoda</taxon>
        <taxon>Insecta</taxon>
        <taxon>Pterygota</taxon>
        <taxon>Neoptera</taxon>
        <taxon>Polyneoptera</taxon>
        <taxon>Phasmatodea</taxon>
        <taxon>Verophasmatodea</taxon>
        <taxon>Anareolatae</taxon>
        <taxon>Phasmatidae</taxon>
        <taxon>Eurycanthinae</taxon>
        <taxon>Dryococelus</taxon>
    </lineage>
</organism>
<keyword evidence="2" id="KW-1185">Reference proteome</keyword>
<protein>
    <submittedName>
        <fullName evidence="1">Uncharacterized protein</fullName>
    </submittedName>
</protein>
<dbReference type="Proteomes" id="UP001159363">
    <property type="component" value="Chromosome 3"/>
</dbReference>
<dbReference type="InterPro" id="IPR011604">
    <property type="entry name" value="PDDEXK-like_dom_sf"/>
</dbReference>
<dbReference type="PANTHER" id="PTHR46609:SF8">
    <property type="entry name" value="YQAJ VIRAL RECOMBINASE DOMAIN-CONTAINING PROTEIN"/>
    <property type="match status" value="1"/>
</dbReference>
<dbReference type="InterPro" id="IPR011335">
    <property type="entry name" value="Restrct_endonuc-II-like"/>
</dbReference>
<comment type="caution">
    <text evidence="1">The sequence shown here is derived from an EMBL/GenBank/DDBJ whole genome shotgun (WGS) entry which is preliminary data.</text>
</comment>
<gene>
    <name evidence="1" type="ORF">PR048_008763</name>
</gene>
<accession>A0ABQ9HY30</accession>
<proteinExistence type="predicted"/>
<dbReference type="Gene3D" id="3.90.320.10">
    <property type="match status" value="1"/>
</dbReference>
<sequence>MKAITSCANVVKEIRYQIFKGNFYIENESVAIAQFERENPGIVVKRIKCTSSAISMPPLDVTEKGKIKYLEMKDAMPHHNNMYQVQGVLHVSRRKTCNFVVWTPEGMVSLKIQRDKDFWENKMVTKLLTFFYDSPFT</sequence>
<name>A0ABQ9HY30_9NEOP</name>
<dbReference type="InterPro" id="IPR051703">
    <property type="entry name" value="NF-kappa-B_Signaling_Reg"/>
</dbReference>
<dbReference type="SUPFAM" id="SSF52980">
    <property type="entry name" value="Restriction endonuclease-like"/>
    <property type="match status" value="1"/>
</dbReference>
<evidence type="ECO:0000313" key="1">
    <source>
        <dbReference type="EMBL" id="KAJ8889265.1"/>
    </source>
</evidence>
<reference evidence="1 2" key="1">
    <citation type="submission" date="2023-02" db="EMBL/GenBank/DDBJ databases">
        <title>LHISI_Scaffold_Assembly.</title>
        <authorList>
            <person name="Stuart O.P."/>
            <person name="Cleave R."/>
            <person name="Magrath M.J.L."/>
            <person name="Mikheyev A.S."/>
        </authorList>
    </citation>
    <scope>NUCLEOTIDE SEQUENCE [LARGE SCALE GENOMIC DNA]</scope>
    <source>
        <strain evidence="1">Daus_M_001</strain>
        <tissue evidence="1">Leg muscle</tissue>
    </source>
</reference>
<dbReference type="PANTHER" id="PTHR46609">
    <property type="entry name" value="EXONUCLEASE, PHAGE-TYPE/RECB, C-TERMINAL DOMAIN-CONTAINING PROTEIN"/>
    <property type="match status" value="1"/>
</dbReference>